<dbReference type="Gene3D" id="2.60.40.3910">
    <property type="entry name" value="Inclusion body protein"/>
    <property type="match status" value="1"/>
</dbReference>
<accession>A0ABQ1MIN5</accession>
<gene>
    <name evidence="1" type="ORF">GCM10011400_29970</name>
</gene>
<dbReference type="Proteomes" id="UP000602004">
    <property type="component" value="Unassembled WGS sequence"/>
</dbReference>
<dbReference type="InterPro" id="IPR038712">
    <property type="entry name" value="PixA-like_sf"/>
</dbReference>
<reference evidence="2" key="1">
    <citation type="journal article" date="2019" name="Int. J. Syst. Evol. Microbiol.">
        <title>The Global Catalogue of Microorganisms (GCM) 10K type strain sequencing project: providing services to taxonomists for standard genome sequencing and annotation.</title>
        <authorList>
            <consortium name="The Broad Institute Genomics Platform"/>
            <consortium name="The Broad Institute Genome Sequencing Center for Infectious Disease"/>
            <person name="Wu L."/>
            <person name="Ma J."/>
        </authorList>
    </citation>
    <scope>NUCLEOTIDE SEQUENCE [LARGE SCALE GENOMIC DNA]</scope>
    <source>
        <strain evidence="2">CGMCC 1.15103</strain>
    </source>
</reference>
<evidence type="ECO:0000313" key="1">
    <source>
        <dbReference type="EMBL" id="GGC41173.1"/>
    </source>
</evidence>
<protein>
    <recommendedName>
        <fullName evidence="3">Inclusion body protein</fullName>
    </recommendedName>
</protein>
<dbReference type="Pfam" id="PF12306">
    <property type="entry name" value="PixA"/>
    <property type="match status" value="1"/>
</dbReference>
<evidence type="ECO:0000313" key="2">
    <source>
        <dbReference type="Proteomes" id="UP000602004"/>
    </source>
</evidence>
<dbReference type="InterPro" id="IPR021087">
    <property type="entry name" value="Uncharacterised_PixA/AidA"/>
</dbReference>
<comment type="caution">
    <text evidence="1">The sequence shown here is derived from an EMBL/GenBank/DDBJ whole genome shotgun (WGS) entry which is preliminary data.</text>
</comment>
<keyword evidence="2" id="KW-1185">Reference proteome</keyword>
<evidence type="ECO:0008006" key="3">
    <source>
        <dbReference type="Google" id="ProtNLM"/>
    </source>
</evidence>
<dbReference type="EMBL" id="BMHL01000004">
    <property type="protein sequence ID" value="GGC41173.1"/>
    <property type="molecule type" value="Genomic_DNA"/>
</dbReference>
<sequence>MTSEVTLVATSQQINLLVVVDTEYVKGITKNPSKDWRAPTGINHSGQFMLCTGARGPVKGQGTGDLEFMAYPGDLVSFTGTSIYDNSDDAVLVYGIQHFAGDIVFNYPFNYNALQRNGAAQPNPESPDHNGLPAIQKPEIFPSLDSRVARSGREGFGICFGLYTLVGGQKQELFGYYWWDPYVSVAG</sequence>
<organism evidence="1 2">
    <name type="scientific">Paraburkholderia caffeinilytica</name>
    <dbReference type="NCBI Taxonomy" id="1761016"/>
    <lineage>
        <taxon>Bacteria</taxon>
        <taxon>Pseudomonadati</taxon>
        <taxon>Pseudomonadota</taxon>
        <taxon>Betaproteobacteria</taxon>
        <taxon>Burkholderiales</taxon>
        <taxon>Burkholderiaceae</taxon>
        <taxon>Paraburkholderia</taxon>
    </lineage>
</organism>
<name>A0ABQ1MIN5_9BURK</name>
<proteinExistence type="predicted"/>
<dbReference type="RefSeq" id="WP_115778098.1">
    <property type="nucleotide sequence ID" value="NZ_BMHL01000004.1"/>
</dbReference>